<protein>
    <submittedName>
        <fullName evidence="2">Uncharacterized protein</fullName>
    </submittedName>
</protein>
<sequence>MDDDDAARVKLGGGAMMTAEGVGGAAADCRRSAPPVSCAATPPDSRLRSPPPTRLHWFAPPGVDPPIRQGWAAGLAMARAAPPPTLLGPSYHHILTTLGTKMSSRSASEQPNRRSHKPHASDASFPLTWIGTTPSIRLRGFPLQPSPSQPDADAVTPARR</sequence>
<evidence type="ECO:0000256" key="1">
    <source>
        <dbReference type="SAM" id="MobiDB-lite"/>
    </source>
</evidence>
<organism evidence="2">
    <name type="scientific">Oryza glumipatula</name>
    <dbReference type="NCBI Taxonomy" id="40148"/>
    <lineage>
        <taxon>Eukaryota</taxon>
        <taxon>Viridiplantae</taxon>
        <taxon>Streptophyta</taxon>
        <taxon>Embryophyta</taxon>
        <taxon>Tracheophyta</taxon>
        <taxon>Spermatophyta</taxon>
        <taxon>Magnoliopsida</taxon>
        <taxon>Liliopsida</taxon>
        <taxon>Poales</taxon>
        <taxon>Poaceae</taxon>
        <taxon>BOP clade</taxon>
        <taxon>Oryzoideae</taxon>
        <taxon>Oryzeae</taxon>
        <taxon>Oryzinae</taxon>
        <taxon>Oryza</taxon>
    </lineage>
</organism>
<feature type="region of interest" description="Disordered" evidence="1">
    <location>
        <begin position="28"/>
        <end position="52"/>
    </location>
</feature>
<dbReference type="Proteomes" id="UP000026961">
    <property type="component" value="Chromosome 3"/>
</dbReference>
<evidence type="ECO:0000313" key="2">
    <source>
        <dbReference type="EnsemblPlants" id="OGLUM03G02770.1"/>
    </source>
</evidence>
<reference evidence="2" key="2">
    <citation type="submission" date="2018-05" db="EMBL/GenBank/DDBJ databases">
        <title>OgluRS3 (Oryza glumaepatula Reference Sequence Version 3).</title>
        <authorList>
            <person name="Zhang J."/>
            <person name="Kudrna D."/>
            <person name="Lee S."/>
            <person name="Talag J."/>
            <person name="Welchert J."/>
            <person name="Wing R.A."/>
        </authorList>
    </citation>
    <scope>NUCLEOTIDE SEQUENCE [LARGE SCALE GENOMIC DNA]</scope>
</reference>
<proteinExistence type="predicted"/>
<dbReference type="HOGENOM" id="CLU_1654880_0_0_1"/>
<dbReference type="EnsemblPlants" id="OGLUM03G02770.1">
    <property type="protein sequence ID" value="OGLUM03G02770.1"/>
    <property type="gene ID" value="OGLUM03G02770"/>
</dbReference>
<name>A0A0D9Z1S2_9ORYZ</name>
<reference evidence="2" key="1">
    <citation type="submission" date="2015-04" db="UniProtKB">
        <authorList>
            <consortium name="EnsemblPlants"/>
        </authorList>
    </citation>
    <scope>IDENTIFICATION</scope>
</reference>
<feature type="region of interest" description="Disordered" evidence="1">
    <location>
        <begin position="98"/>
        <end position="160"/>
    </location>
</feature>
<dbReference type="AlphaFoldDB" id="A0A0D9Z1S2"/>
<accession>A0A0D9Z1S2</accession>
<keyword evidence="3" id="KW-1185">Reference proteome</keyword>
<dbReference type="Gramene" id="OGLUM03G02770.1">
    <property type="protein sequence ID" value="OGLUM03G02770.1"/>
    <property type="gene ID" value="OGLUM03G02770"/>
</dbReference>
<feature type="compositionally biased region" description="Polar residues" evidence="1">
    <location>
        <begin position="98"/>
        <end position="110"/>
    </location>
</feature>
<evidence type="ECO:0000313" key="3">
    <source>
        <dbReference type="Proteomes" id="UP000026961"/>
    </source>
</evidence>